<feature type="domain" description="Glycosyl-hydrolase 97 catalytic" evidence="4">
    <location>
        <begin position="308"/>
        <end position="437"/>
    </location>
</feature>
<dbReference type="PANTHER" id="PTHR35803:SF2">
    <property type="entry name" value="RETAINING ALPHA-GALACTOSIDASE"/>
    <property type="match status" value="1"/>
</dbReference>
<evidence type="ECO:0000259" key="7">
    <source>
        <dbReference type="Pfam" id="PF14509"/>
    </source>
</evidence>
<dbReference type="Pfam" id="PF14508">
    <property type="entry name" value="GH97_N"/>
    <property type="match status" value="1"/>
</dbReference>
<dbReference type="InterPro" id="IPR019563">
    <property type="entry name" value="GH97_catalytic"/>
</dbReference>
<dbReference type="InterPro" id="IPR029486">
    <property type="entry name" value="GH97_N"/>
</dbReference>
<dbReference type="Proteomes" id="UP000679629">
    <property type="component" value="Chromosome"/>
</dbReference>
<dbReference type="InterPro" id="IPR035992">
    <property type="entry name" value="Ricin_B-like_lectins"/>
</dbReference>
<evidence type="ECO:0000256" key="1">
    <source>
        <dbReference type="ARBA" id="ARBA00022801"/>
    </source>
</evidence>
<dbReference type="Pfam" id="PF10566">
    <property type="entry name" value="Glyco_hydro_97"/>
    <property type="match status" value="1"/>
</dbReference>
<dbReference type="InterPro" id="IPR013780">
    <property type="entry name" value="Glyco_hydro_b"/>
</dbReference>
<accession>A0ABX8G205</accession>
<dbReference type="GO" id="GO:0016787">
    <property type="term" value="F:hydrolase activity"/>
    <property type="evidence" value="ECO:0007669"/>
    <property type="project" value="UniProtKB-KW"/>
</dbReference>
<feature type="domain" description="Glycosyl-hydrolase 97 N-terminal" evidence="6">
    <location>
        <begin position="54"/>
        <end position="278"/>
    </location>
</feature>
<dbReference type="InterPro" id="IPR000772">
    <property type="entry name" value="Ricin_B_lectin"/>
</dbReference>
<keyword evidence="3" id="KW-0732">Signal</keyword>
<dbReference type="InterPro" id="IPR014718">
    <property type="entry name" value="GH-type_carb-bd"/>
</dbReference>
<dbReference type="Gene3D" id="2.70.98.10">
    <property type="match status" value="1"/>
</dbReference>
<evidence type="ECO:0000256" key="2">
    <source>
        <dbReference type="ARBA" id="ARBA00023295"/>
    </source>
</evidence>
<dbReference type="InterPro" id="IPR006311">
    <property type="entry name" value="TAT_signal"/>
</dbReference>
<reference evidence="9" key="1">
    <citation type="submission" date="2021-05" db="EMBL/GenBank/DDBJ databases">
        <title>Direct Submission.</title>
        <authorList>
            <person name="Li K."/>
            <person name="Gao J."/>
        </authorList>
    </citation>
    <scope>NUCLEOTIDE SEQUENCE [LARGE SCALE GENOMIC DNA]</scope>
    <source>
        <strain evidence="9">MG62</strain>
    </source>
</reference>
<name>A0ABX8G205_9ACTN</name>
<feature type="domain" description="Ricin B lectin" evidence="5">
    <location>
        <begin position="656"/>
        <end position="729"/>
    </location>
</feature>
<dbReference type="PANTHER" id="PTHR35803">
    <property type="entry name" value="GLUCAN 1,4-ALPHA-GLUCOSIDASE SUSB-RELATED"/>
    <property type="match status" value="1"/>
</dbReference>
<evidence type="ECO:0000259" key="5">
    <source>
        <dbReference type="Pfam" id="PF14200"/>
    </source>
</evidence>
<keyword evidence="2" id="KW-0326">Glycosidase</keyword>
<dbReference type="CDD" id="cd00161">
    <property type="entry name" value="beta-trefoil_Ricin-like"/>
    <property type="match status" value="1"/>
</dbReference>
<feature type="signal peptide" evidence="3">
    <location>
        <begin position="1"/>
        <end position="23"/>
    </location>
</feature>
<dbReference type="Gene3D" id="3.20.20.70">
    <property type="entry name" value="Aldolase class I"/>
    <property type="match status" value="1"/>
</dbReference>
<dbReference type="RefSeq" id="WP_215122985.1">
    <property type="nucleotide sequence ID" value="NZ_CP075896.1"/>
</dbReference>
<dbReference type="InterPro" id="IPR052720">
    <property type="entry name" value="Glycosyl_hydrolase_97"/>
</dbReference>
<keyword evidence="9" id="KW-1185">Reference proteome</keyword>
<dbReference type="Gene3D" id="2.80.10.50">
    <property type="match status" value="1"/>
</dbReference>
<dbReference type="Gene3D" id="2.60.40.1180">
    <property type="entry name" value="Golgi alpha-mannosidase II"/>
    <property type="match status" value="1"/>
</dbReference>
<organism evidence="8 9">
    <name type="scientific">Streptomyces koelreuteriae</name>
    <dbReference type="NCBI Taxonomy" id="2838015"/>
    <lineage>
        <taxon>Bacteria</taxon>
        <taxon>Bacillati</taxon>
        <taxon>Actinomycetota</taxon>
        <taxon>Actinomycetes</taxon>
        <taxon>Kitasatosporales</taxon>
        <taxon>Streptomycetaceae</taxon>
        <taxon>Streptomyces</taxon>
    </lineage>
</organism>
<feature type="domain" description="Glycosyl-hydrolase 97 C-terminal oligomerisation" evidence="7">
    <location>
        <begin position="519"/>
        <end position="608"/>
    </location>
</feature>
<dbReference type="InterPro" id="IPR029483">
    <property type="entry name" value="GH97_C"/>
</dbReference>
<dbReference type="InterPro" id="IPR017853">
    <property type="entry name" value="GH"/>
</dbReference>
<keyword evidence="1 8" id="KW-0378">Hydrolase</keyword>
<evidence type="ECO:0000313" key="9">
    <source>
        <dbReference type="Proteomes" id="UP000679629"/>
    </source>
</evidence>
<dbReference type="SUPFAM" id="SSF51445">
    <property type="entry name" value="(Trans)glycosidases"/>
    <property type="match status" value="1"/>
</dbReference>
<dbReference type="PROSITE" id="PS51318">
    <property type="entry name" value="TAT"/>
    <property type="match status" value="1"/>
</dbReference>
<evidence type="ECO:0000259" key="6">
    <source>
        <dbReference type="Pfam" id="PF14508"/>
    </source>
</evidence>
<dbReference type="InterPro" id="IPR013785">
    <property type="entry name" value="Aldolase_TIM"/>
</dbReference>
<protein>
    <submittedName>
        <fullName evidence="8">Glycoside hydrolase family 97 catalytic domain-containing protein</fullName>
    </submittedName>
</protein>
<dbReference type="SUPFAM" id="SSF50370">
    <property type="entry name" value="Ricin B-like lectins"/>
    <property type="match status" value="1"/>
</dbReference>
<dbReference type="Pfam" id="PF14200">
    <property type="entry name" value="RicinB_lectin_2"/>
    <property type="match status" value="1"/>
</dbReference>
<evidence type="ECO:0000313" key="8">
    <source>
        <dbReference type="EMBL" id="QWB27197.1"/>
    </source>
</evidence>
<gene>
    <name evidence="8" type="ORF">KJK29_33940</name>
</gene>
<dbReference type="EMBL" id="CP075896">
    <property type="protein sequence ID" value="QWB27197.1"/>
    <property type="molecule type" value="Genomic_DNA"/>
</dbReference>
<proteinExistence type="predicted"/>
<dbReference type="Pfam" id="PF14509">
    <property type="entry name" value="GH97_C"/>
    <property type="match status" value="1"/>
</dbReference>
<evidence type="ECO:0000256" key="3">
    <source>
        <dbReference type="SAM" id="SignalP"/>
    </source>
</evidence>
<evidence type="ECO:0000259" key="4">
    <source>
        <dbReference type="Pfam" id="PF10566"/>
    </source>
</evidence>
<feature type="chain" id="PRO_5045108728" evidence="3">
    <location>
        <begin position="24"/>
        <end position="752"/>
    </location>
</feature>
<sequence length="752" mass="80606">MTHRRELVIAATALAMTAGLVTATAGPASASARNSWTSVQPGAGPTGCRGVRATVELDGSGNPSLRASWNCKQVLRPAPIGLVTDDTDFGSGLDFVSRADKKITQTYRTTVGNSRVRKRTATETRLVFAKGGERITVTVRTSADGVALRYEVPSGATVLREATSFELPADAQLSHDTFSSAHEALYRTSAVSAVPTGEYGMSMFGSLANGARVLLSESGVDGGYSGGRFTHERGTGRFTVKLADARVVRESAFATPWRVAAIGSTETVVESTLEDDVAPSSKVSDTSWIKPGVAAWPWFDGKHATQRDLAKLKGWADYASTQGWSYLLVDDGWKGVTWMPELVEYAKARGVRIMLWYHWKDLDTESERRAEFSRIGDWGVAGVKMDFMGSESQERHRWYDEALADAAEAELVVDLHGSRLPVGVHRTWPHVLTTEAVRGEEYNTGRTIGHVTAVPFTRGALGSADYSPMSFQRANPNSDGAELALGVLYESGLMLPGSRVSDYRARPEAQRWLRQLPTVWDETAFVQGDPVGGAVIARRAGDRWFVGAITGGGAGTLTYPTAFLGGGRWHAEITTDGPDGLVRSSRIIRAGDSLEVPVVARGGHAVKLTKVAASPSGYRTFTPVGGDDVMAVEGGAAGCGARIVRAPGDGSAGRRFRLAPVGDGHVRVVSEGSGEDVVVQGASRDAGAKVVQCEYAQGPKTNDEWLAEDAGRGRVRFVNRYSGLYLTSGSSRGDQFTQRPFDGSDRQMFRLS</sequence>